<name>A0A6G0ND60_9STRA</name>
<protein>
    <submittedName>
        <fullName evidence="2">Uncharacterized protein</fullName>
    </submittedName>
</protein>
<proteinExistence type="predicted"/>
<evidence type="ECO:0000313" key="2">
    <source>
        <dbReference type="EMBL" id="KAE9203171.1"/>
    </source>
</evidence>
<sequence length="228" mass="24936">MAKSREANREAVLRRLRARLDRRTGGADAGADAQLRAQVDFYVRLRAALFANSGSTNVDAVDAVAVAALADDVTLPIELPATVTLLPLPDALQVVAAPAHDLFTVPSAPARSSTKRSPSRDLDDDEVDAPEGEGAEAYELPLPAKCPAAIRRDIAKIIKQAAAQGKTPPRMAYPWVGQRAWYDPQEHPALHVAHWRFWMQWRDVFFSCALYAPSDECTARRKKKSNAG</sequence>
<reference evidence="2 3" key="1">
    <citation type="submission" date="2018-09" db="EMBL/GenBank/DDBJ databases">
        <title>Genomic investigation of the strawberry pathogen Phytophthora fragariae indicates pathogenicity is determined by transcriptional variation in three key races.</title>
        <authorList>
            <person name="Adams T.M."/>
            <person name="Armitage A.D."/>
            <person name="Sobczyk M.K."/>
            <person name="Bates H.J."/>
            <person name="Dunwell J.M."/>
            <person name="Nellist C.F."/>
            <person name="Harrison R.J."/>
        </authorList>
    </citation>
    <scope>NUCLEOTIDE SEQUENCE [LARGE SCALE GENOMIC DNA]</scope>
    <source>
        <strain evidence="2 3">BC-23</strain>
    </source>
</reference>
<feature type="region of interest" description="Disordered" evidence="1">
    <location>
        <begin position="106"/>
        <end position="138"/>
    </location>
</feature>
<accession>A0A6G0ND60</accession>
<dbReference type="Proteomes" id="UP000476176">
    <property type="component" value="Unassembled WGS sequence"/>
</dbReference>
<dbReference type="EMBL" id="QXGC01001429">
    <property type="protein sequence ID" value="KAE9203171.1"/>
    <property type="molecule type" value="Genomic_DNA"/>
</dbReference>
<gene>
    <name evidence="2" type="ORF">PF004_g18208</name>
</gene>
<feature type="compositionally biased region" description="Acidic residues" evidence="1">
    <location>
        <begin position="122"/>
        <end position="136"/>
    </location>
</feature>
<organism evidence="2 3">
    <name type="scientific">Phytophthora fragariae</name>
    <dbReference type="NCBI Taxonomy" id="53985"/>
    <lineage>
        <taxon>Eukaryota</taxon>
        <taxon>Sar</taxon>
        <taxon>Stramenopiles</taxon>
        <taxon>Oomycota</taxon>
        <taxon>Peronosporomycetes</taxon>
        <taxon>Peronosporales</taxon>
        <taxon>Peronosporaceae</taxon>
        <taxon>Phytophthora</taxon>
    </lineage>
</organism>
<comment type="caution">
    <text evidence="2">The sequence shown here is derived from an EMBL/GenBank/DDBJ whole genome shotgun (WGS) entry which is preliminary data.</text>
</comment>
<evidence type="ECO:0000256" key="1">
    <source>
        <dbReference type="SAM" id="MobiDB-lite"/>
    </source>
</evidence>
<dbReference type="AlphaFoldDB" id="A0A6G0ND60"/>
<evidence type="ECO:0000313" key="3">
    <source>
        <dbReference type="Proteomes" id="UP000476176"/>
    </source>
</evidence>